<feature type="compositionally biased region" description="Basic and acidic residues" evidence="1">
    <location>
        <begin position="36"/>
        <end position="45"/>
    </location>
</feature>
<name>A0A147BE80_IXORI</name>
<protein>
    <submittedName>
        <fullName evidence="2">Uncharacterized protein</fullName>
    </submittedName>
</protein>
<reference evidence="2" key="1">
    <citation type="journal article" date="2018" name="PLoS Negl. Trop. Dis.">
        <title>Sialome diversity of ticks revealed by RNAseq of single tick salivary glands.</title>
        <authorList>
            <person name="Perner J."/>
            <person name="Kropackova S."/>
            <person name="Kopacek P."/>
            <person name="Ribeiro J.M."/>
        </authorList>
    </citation>
    <scope>NUCLEOTIDE SEQUENCE</scope>
    <source>
        <strain evidence="2">Siblings of single egg batch collected in Ceske Budejovice</strain>
        <tissue evidence="2">Salivary glands</tissue>
    </source>
</reference>
<accession>A0A147BE80</accession>
<sequence>TVCKRRQKKSTEPRKKKKTTKSFFFAQFGFGVVRRAQGDKKENRRSPRLSKAKRNSLQKVAKKKNPQNQEKQTNKKELFFCTAQFGFGVVRRAQGDKRSGEALA</sequence>
<evidence type="ECO:0000256" key="1">
    <source>
        <dbReference type="SAM" id="MobiDB-lite"/>
    </source>
</evidence>
<feature type="non-terminal residue" evidence="2">
    <location>
        <position position="1"/>
    </location>
</feature>
<proteinExistence type="predicted"/>
<dbReference type="AlphaFoldDB" id="A0A147BE80"/>
<feature type="compositionally biased region" description="Basic residues" evidence="1">
    <location>
        <begin position="46"/>
        <end position="65"/>
    </location>
</feature>
<feature type="region of interest" description="Disordered" evidence="1">
    <location>
        <begin position="35"/>
        <end position="75"/>
    </location>
</feature>
<dbReference type="EMBL" id="GEGO01006351">
    <property type="protein sequence ID" value="JAR89053.1"/>
    <property type="molecule type" value="Transcribed_RNA"/>
</dbReference>
<organism evidence="2">
    <name type="scientific">Ixodes ricinus</name>
    <name type="common">Common tick</name>
    <name type="synonym">Acarus ricinus</name>
    <dbReference type="NCBI Taxonomy" id="34613"/>
    <lineage>
        <taxon>Eukaryota</taxon>
        <taxon>Metazoa</taxon>
        <taxon>Ecdysozoa</taxon>
        <taxon>Arthropoda</taxon>
        <taxon>Chelicerata</taxon>
        <taxon>Arachnida</taxon>
        <taxon>Acari</taxon>
        <taxon>Parasitiformes</taxon>
        <taxon>Ixodida</taxon>
        <taxon>Ixodoidea</taxon>
        <taxon>Ixodidae</taxon>
        <taxon>Ixodinae</taxon>
        <taxon>Ixodes</taxon>
    </lineage>
</organism>
<evidence type="ECO:0000313" key="2">
    <source>
        <dbReference type="EMBL" id="JAR89053.1"/>
    </source>
</evidence>